<dbReference type="Proteomes" id="UP000233491">
    <property type="component" value="Unassembled WGS sequence"/>
</dbReference>
<dbReference type="GO" id="GO:0020037">
    <property type="term" value="F:heme binding"/>
    <property type="evidence" value="ECO:0007669"/>
    <property type="project" value="InterPro"/>
</dbReference>
<dbReference type="Pfam" id="PF06181">
    <property type="entry name" value="Urate_ox_N"/>
    <property type="match status" value="1"/>
</dbReference>
<keyword evidence="4" id="KW-1185">Reference proteome</keyword>
<feature type="transmembrane region" description="Helical" evidence="1">
    <location>
        <begin position="115"/>
        <end position="135"/>
    </location>
</feature>
<dbReference type="SUPFAM" id="SSF46626">
    <property type="entry name" value="Cytochrome c"/>
    <property type="match status" value="1"/>
</dbReference>
<feature type="transmembrane region" description="Helical" evidence="1">
    <location>
        <begin position="175"/>
        <end position="195"/>
    </location>
</feature>
<reference evidence="3 4" key="1">
    <citation type="submission" date="2017-12" db="EMBL/GenBank/DDBJ databases">
        <title>Anaerobic carbon monoxide metabolism by Pleomorphomonas carboxyditropha sp. nov., a new mesophilic hydrogenogenic carboxidotroph.</title>
        <authorList>
            <person name="Esquivel-Elizondo S."/>
            <person name="Krajmalnik-Brown R."/>
        </authorList>
    </citation>
    <scope>NUCLEOTIDE SEQUENCE [LARGE SCALE GENOMIC DNA]</scope>
    <source>
        <strain evidence="3 4">R5-392</strain>
    </source>
</reference>
<feature type="transmembrane region" description="Helical" evidence="1">
    <location>
        <begin position="147"/>
        <end position="169"/>
    </location>
</feature>
<protein>
    <submittedName>
        <fullName evidence="3">Cysteine desulfurase</fullName>
    </submittedName>
</protein>
<accession>A0A1I4UBG8</accession>
<dbReference type="OrthoDB" id="9787495at2"/>
<evidence type="ECO:0000313" key="3">
    <source>
        <dbReference type="EMBL" id="PKR91299.1"/>
    </source>
</evidence>
<dbReference type="AlphaFoldDB" id="A0A1I4UBG8"/>
<feature type="transmembrane region" description="Helical" evidence="1">
    <location>
        <begin position="228"/>
        <end position="245"/>
    </location>
</feature>
<evidence type="ECO:0000259" key="2">
    <source>
        <dbReference type="Pfam" id="PF06181"/>
    </source>
</evidence>
<organism evidence="3 4">
    <name type="scientific">Pleomorphomonas diazotrophica</name>
    <dbReference type="NCBI Taxonomy" id="1166257"/>
    <lineage>
        <taxon>Bacteria</taxon>
        <taxon>Pseudomonadati</taxon>
        <taxon>Pseudomonadota</taxon>
        <taxon>Alphaproteobacteria</taxon>
        <taxon>Hyphomicrobiales</taxon>
        <taxon>Pleomorphomonadaceae</taxon>
        <taxon>Pleomorphomonas</taxon>
    </lineage>
</organism>
<feature type="transmembrane region" description="Helical" evidence="1">
    <location>
        <begin position="251"/>
        <end position="269"/>
    </location>
</feature>
<name>A0A1I4UBG8_9HYPH</name>
<dbReference type="GO" id="GO:0009055">
    <property type="term" value="F:electron transfer activity"/>
    <property type="evidence" value="ECO:0007669"/>
    <property type="project" value="InterPro"/>
</dbReference>
<sequence>MLNFAIEWLHILIRWFHLVVGIGWIGTSFFFIALDLSLRQRARMNPGVYGTAWLVHGGGFYNVEKYAVAPEELPEDLVWYRWEAYLTFVSGFLLLTTVYYFNARAYLIDPSVADLAPWQAIAISVLSLLLGWLAYDGLMRHTTDDHPGLVVFCVFLMIVGFAALFSNVFSGRGAFIHVGALVGTIMAANVFRVIIPNQKKIAAALMSGDKPDPALGLQGRQRSIHNNYLTLPVLLMMVSNHYPLLTGHPHGWLLVALILVVGAMVRHLLNRHEAGDPFRKYWWAMPGGAIALALAIIATAPLPRSQAVADASGVTDADVLRITATHCAMCHSVKPTHEGFTEPPKGLVFTDLDHIRRYAPLIKMQAVDSEVMPLGNETGMTREERDALGAWIAANGG</sequence>
<comment type="caution">
    <text evidence="3">The sequence shown here is derived from an EMBL/GenBank/DDBJ whole genome shotgun (WGS) entry which is preliminary data.</text>
</comment>
<keyword evidence="1" id="KW-1133">Transmembrane helix</keyword>
<feature type="domain" description="Urate oxidase N-terminal" evidence="2">
    <location>
        <begin position="5"/>
        <end position="296"/>
    </location>
</feature>
<dbReference type="InterPro" id="IPR036909">
    <property type="entry name" value="Cyt_c-like_dom_sf"/>
</dbReference>
<feature type="transmembrane region" description="Helical" evidence="1">
    <location>
        <begin position="281"/>
        <end position="302"/>
    </location>
</feature>
<gene>
    <name evidence="3" type="ORF">CXZ10_00885</name>
</gene>
<evidence type="ECO:0000313" key="4">
    <source>
        <dbReference type="Proteomes" id="UP000233491"/>
    </source>
</evidence>
<proteinExistence type="predicted"/>
<dbReference type="EMBL" id="PJNW01000001">
    <property type="protein sequence ID" value="PKR91299.1"/>
    <property type="molecule type" value="Genomic_DNA"/>
</dbReference>
<feature type="transmembrane region" description="Helical" evidence="1">
    <location>
        <begin position="12"/>
        <end position="34"/>
    </location>
</feature>
<evidence type="ECO:0000256" key="1">
    <source>
        <dbReference type="SAM" id="Phobius"/>
    </source>
</evidence>
<dbReference type="InterPro" id="IPR010389">
    <property type="entry name" value="Urate_ox_N"/>
</dbReference>
<keyword evidence="1" id="KW-0472">Membrane</keyword>
<dbReference type="RefSeq" id="WP_101287064.1">
    <property type="nucleotide sequence ID" value="NZ_FOUQ01000007.1"/>
</dbReference>
<keyword evidence="1" id="KW-0812">Transmembrane</keyword>
<feature type="transmembrane region" description="Helical" evidence="1">
    <location>
        <begin position="84"/>
        <end position="103"/>
    </location>
</feature>